<keyword evidence="3 5" id="KW-0863">Zinc-finger</keyword>
<evidence type="ECO:0000256" key="4">
    <source>
        <dbReference type="ARBA" id="ARBA00022833"/>
    </source>
</evidence>
<gene>
    <name evidence="8" type="ORF">g.13145</name>
</gene>
<dbReference type="Pfam" id="PF00096">
    <property type="entry name" value="zf-C2H2"/>
    <property type="match status" value="2"/>
</dbReference>
<evidence type="ECO:0000259" key="7">
    <source>
        <dbReference type="PROSITE" id="PS50157"/>
    </source>
</evidence>
<evidence type="ECO:0000256" key="5">
    <source>
        <dbReference type="PROSITE-ProRule" id="PRU00042"/>
    </source>
</evidence>
<feature type="region of interest" description="Disordered" evidence="6">
    <location>
        <begin position="1"/>
        <end position="23"/>
    </location>
</feature>
<evidence type="ECO:0000256" key="3">
    <source>
        <dbReference type="ARBA" id="ARBA00022771"/>
    </source>
</evidence>
<dbReference type="Gene3D" id="3.30.160.60">
    <property type="entry name" value="Classic Zinc Finger"/>
    <property type="match status" value="3"/>
</dbReference>
<dbReference type="InterPro" id="IPR013087">
    <property type="entry name" value="Znf_C2H2_type"/>
</dbReference>
<proteinExistence type="predicted"/>
<protein>
    <recommendedName>
        <fullName evidence="7">C2H2-type domain-containing protein</fullName>
    </recommendedName>
</protein>
<dbReference type="GO" id="GO:0000977">
    <property type="term" value="F:RNA polymerase II transcription regulatory region sequence-specific DNA binding"/>
    <property type="evidence" value="ECO:0007669"/>
    <property type="project" value="TreeGrafter"/>
</dbReference>
<reference evidence="8" key="1">
    <citation type="submission" date="2015-09" db="EMBL/GenBank/DDBJ databases">
        <title>De novo assembly of Pectinophora gossypiella (Pink Bollworm) gut transcriptome.</title>
        <authorList>
            <person name="Tassone E.E."/>
        </authorList>
    </citation>
    <scope>NUCLEOTIDE SEQUENCE</scope>
</reference>
<sequence>MSDDSDSDYSESESGSSSGSAEEPVKDDVCKLCKRKFANKYSVMKHMKNCGKFPALNKCMWCNLQFTNRGNLATHAFHIHGDSSYKVTDGDKEKVHPCNVCSKTYKLKKLLTYHIRRHHFNLQAKIPYAERKKVNQVWFEKVLNSNKILEIKKASENTLIMRGLDENTGIKVPVVNDKVIDLSNIYPVDRHSIVTCDLCQKSFQKRNFKKHYEEIHLNKKKMHCNNCNQVFKRAYQFLQHRCHVVRNRGIKHGQEVNLRIASVESLSVPM</sequence>
<feature type="domain" description="C2H2-type" evidence="7">
    <location>
        <begin position="96"/>
        <end position="124"/>
    </location>
</feature>
<evidence type="ECO:0000313" key="8">
    <source>
        <dbReference type="EMBL" id="JAT83540.1"/>
    </source>
</evidence>
<feature type="compositionally biased region" description="Low complexity" evidence="6">
    <location>
        <begin position="12"/>
        <end position="22"/>
    </location>
</feature>
<dbReference type="InterPro" id="IPR036236">
    <property type="entry name" value="Znf_C2H2_sf"/>
</dbReference>
<dbReference type="GO" id="GO:0005634">
    <property type="term" value="C:nucleus"/>
    <property type="evidence" value="ECO:0007669"/>
    <property type="project" value="TreeGrafter"/>
</dbReference>
<dbReference type="PROSITE" id="PS50157">
    <property type="entry name" value="ZINC_FINGER_C2H2_2"/>
    <property type="match status" value="1"/>
</dbReference>
<dbReference type="EMBL" id="GDQN01007514">
    <property type="protein sequence ID" value="JAT83540.1"/>
    <property type="molecule type" value="Transcribed_RNA"/>
</dbReference>
<keyword evidence="1" id="KW-0479">Metal-binding</keyword>
<organism evidence="8">
    <name type="scientific">Pectinophora gossypiella</name>
    <name type="common">Cotton pink bollworm</name>
    <name type="synonym">Depressaria gossypiella</name>
    <dbReference type="NCBI Taxonomy" id="13191"/>
    <lineage>
        <taxon>Eukaryota</taxon>
        <taxon>Metazoa</taxon>
        <taxon>Ecdysozoa</taxon>
        <taxon>Arthropoda</taxon>
        <taxon>Hexapoda</taxon>
        <taxon>Insecta</taxon>
        <taxon>Pterygota</taxon>
        <taxon>Neoptera</taxon>
        <taxon>Endopterygota</taxon>
        <taxon>Lepidoptera</taxon>
        <taxon>Glossata</taxon>
        <taxon>Ditrysia</taxon>
        <taxon>Gelechioidea</taxon>
        <taxon>Gelechiidae</taxon>
        <taxon>Apatetrinae</taxon>
        <taxon>Pectinophora</taxon>
    </lineage>
</organism>
<dbReference type="SUPFAM" id="SSF57667">
    <property type="entry name" value="beta-beta-alpha zinc fingers"/>
    <property type="match status" value="1"/>
</dbReference>
<name>A0A1E1W957_PECGO</name>
<dbReference type="PANTHER" id="PTHR24409">
    <property type="entry name" value="ZINC FINGER PROTEIN 142"/>
    <property type="match status" value="1"/>
</dbReference>
<evidence type="ECO:0000256" key="6">
    <source>
        <dbReference type="SAM" id="MobiDB-lite"/>
    </source>
</evidence>
<keyword evidence="2" id="KW-0677">Repeat</keyword>
<accession>A0A1E1W957</accession>
<dbReference type="AlphaFoldDB" id="A0A1E1W957"/>
<dbReference type="OrthoDB" id="7437528at2759"/>
<dbReference type="PROSITE" id="PS00028">
    <property type="entry name" value="ZINC_FINGER_C2H2_1"/>
    <property type="match status" value="2"/>
</dbReference>
<dbReference type="SMART" id="SM00355">
    <property type="entry name" value="ZnF_C2H2"/>
    <property type="match status" value="5"/>
</dbReference>
<dbReference type="PANTHER" id="PTHR24409:SF295">
    <property type="entry name" value="AZ2-RELATED"/>
    <property type="match status" value="1"/>
</dbReference>
<dbReference type="GO" id="GO:0000981">
    <property type="term" value="F:DNA-binding transcription factor activity, RNA polymerase II-specific"/>
    <property type="evidence" value="ECO:0007669"/>
    <property type="project" value="TreeGrafter"/>
</dbReference>
<feature type="compositionally biased region" description="Acidic residues" evidence="6">
    <location>
        <begin position="1"/>
        <end position="11"/>
    </location>
</feature>
<evidence type="ECO:0000256" key="1">
    <source>
        <dbReference type="ARBA" id="ARBA00022723"/>
    </source>
</evidence>
<keyword evidence="4" id="KW-0862">Zinc</keyword>
<dbReference type="GO" id="GO:0008270">
    <property type="term" value="F:zinc ion binding"/>
    <property type="evidence" value="ECO:0007669"/>
    <property type="project" value="UniProtKB-KW"/>
</dbReference>
<evidence type="ECO:0000256" key="2">
    <source>
        <dbReference type="ARBA" id="ARBA00022737"/>
    </source>
</evidence>